<accession>A0A813SGQ5</accession>
<dbReference type="EMBL" id="CAJOBC010000384">
    <property type="protein sequence ID" value="CAF3579351.1"/>
    <property type="molecule type" value="Genomic_DNA"/>
</dbReference>
<reference evidence="1" key="1">
    <citation type="submission" date="2021-02" db="EMBL/GenBank/DDBJ databases">
        <authorList>
            <person name="Nowell W R."/>
        </authorList>
    </citation>
    <scope>NUCLEOTIDE SEQUENCE</scope>
</reference>
<name>A0A813SGQ5_9BILA</name>
<evidence type="ECO:0000313" key="2">
    <source>
        <dbReference type="EMBL" id="CAF3579351.1"/>
    </source>
</evidence>
<protein>
    <submittedName>
        <fullName evidence="1">Uncharacterized protein</fullName>
    </submittedName>
</protein>
<dbReference type="AlphaFoldDB" id="A0A813SGQ5"/>
<comment type="caution">
    <text evidence="1">The sequence shown here is derived from an EMBL/GenBank/DDBJ whole genome shotgun (WGS) entry which is preliminary data.</text>
</comment>
<gene>
    <name evidence="1" type="ORF">GPM918_LOCUS3196</name>
    <name evidence="2" type="ORF">SRO942_LOCUS3196</name>
</gene>
<dbReference type="Proteomes" id="UP000663829">
    <property type="component" value="Unassembled WGS sequence"/>
</dbReference>
<evidence type="ECO:0000313" key="3">
    <source>
        <dbReference type="Proteomes" id="UP000663829"/>
    </source>
</evidence>
<sequence>MSANATRKDPQRMLRQALTKAVTLLFIMVLTRKTKPKVTAYKKNIPTGRSSKKLTKQQMLSELKKKGVVLPPTIKKSFWNSCTFSGNGNFNKHTQRDDSPSISSSPAGSWPLFASRSVANLDDDEDTNKMNVTKIAPRTYSLCNCIDSKTRGGTGNTNINITEYVTPSPHKAICEGRDVSLHHLIMPAETAAAQ</sequence>
<dbReference type="OrthoDB" id="10222746at2759"/>
<keyword evidence="3" id="KW-1185">Reference proteome</keyword>
<organism evidence="1 3">
    <name type="scientific">Didymodactylos carnosus</name>
    <dbReference type="NCBI Taxonomy" id="1234261"/>
    <lineage>
        <taxon>Eukaryota</taxon>
        <taxon>Metazoa</taxon>
        <taxon>Spiralia</taxon>
        <taxon>Gnathifera</taxon>
        <taxon>Rotifera</taxon>
        <taxon>Eurotatoria</taxon>
        <taxon>Bdelloidea</taxon>
        <taxon>Philodinida</taxon>
        <taxon>Philodinidae</taxon>
        <taxon>Didymodactylos</taxon>
    </lineage>
</organism>
<dbReference type="EMBL" id="CAJNOQ010000384">
    <property type="protein sequence ID" value="CAF0794888.1"/>
    <property type="molecule type" value="Genomic_DNA"/>
</dbReference>
<evidence type="ECO:0000313" key="1">
    <source>
        <dbReference type="EMBL" id="CAF0794888.1"/>
    </source>
</evidence>
<dbReference type="Proteomes" id="UP000681722">
    <property type="component" value="Unassembled WGS sequence"/>
</dbReference>
<proteinExistence type="predicted"/>